<evidence type="ECO:0000256" key="2">
    <source>
        <dbReference type="ARBA" id="ARBA00004496"/>
    </source>
</evidence>
<dbReference type="InterPro" id="IPR005215">
    <property type="entry name" value="Trig_fac"/>
</dbReference>
<keyword evidence="8" id="KW-0131">Cell cycle</keyword>
<dbReference type="AlphaFoldDB" id="A0A923NKF1"/>
<dbReference type="Proteomes" id="UP000602647">
    <property type="component" value="Unassembled WGS sequence"/>
</dbReference>
<dbReference type="PROSITE" id="PS51257">
    <property type="entry name" value="PROKAR_LIPOPROTEIN"/>
    <property type="match status" value="1"/>
</dbReference>
<comment type="subcellular location">
    <subcellularLocation>
        <location evidence="2">Cytoplasm</location>
    </subcellularLocation>
</comment>
<evidence type="ECO:0000313" key="15">
    <source>
        <dbReference type="Proteomes" id="UP000602647"/>
    </source>
</evidence>
<comment type="similarity">
    <text evidence="3">Belongs to the FKBP-type PPIase family. Tig subfamily.</text>
</comment>
<evidence type="ECO:0000256" key="10">
    <source>
        <dbReference type="PROSITE-ProRule" id="PRU00277"/>
    </source>
</evidence>
<gene>
    <name evidence="14" type="primary">tig</name>
    <name evidence="14" type="ORF">H9L42_12965</name>
</gene>
<keyword evidence="7 10" id="KW-0413">Isomerase</keyword>
<dbReference type="InterPro" id="IPR008880">
    <property type="entry name" value="Trigger_fac_C"/>
</dbReference>
<evidence type="ECO:0000256" key="1">
    <source>
        <dbReference type="ARBA" id="ARBA00000971"/>
    </source>
</evidence>
<comment type="catalytic activity">
    <reaction evidence="1 10">
        <text>[protein]-peptidylproline (omega=180) = [protein]-peptidylproline (omega=0)</text>
        <dbReference type="Rhea" id="RHEA:16237"/>
        <dbReference type="Rhea" id="RHEA-COMP:10747"/>
        <dbReference type="Rhea" id="RHEA-COMP:10748"/>
        <dbReference type="ChEBI" id="CHEBI:83833"/>
        <dbReference type="ChEBI" id="CHEBI:83834"/>
        <dbReference type="EC" id="5.2.1.8"/>
    </reaction>
</comment>
<feature type="domain" description="PPIase FKBP-type" evidence="13">
    <location>
        <begin position="85"/>
        <end position="147"/>
    </location>
</feature>
<dbReference type="EC" id="5.2.1.8" evidence="10"/>
<dbReference type="InterPro" id="IPR037041">
    <property type="entry name" value="Trigger_fac_C_sf"/>
</dbReference>
<feature type="signal peptide" evidence="12">
    <location>
        <begin position="1"/>
        <end position="22"/>
    </location>
</feature>
<dbReference type="GO" id="GO:0015031">
    <property type="term" value="P:protein transport"/>
    <property type="evidence" value="ECO:0007669"/>
    <property type="project" value="InterPro"/>
</dbReference>
<dbReference type="InterPro" id="IPR046357">
    <property type="entry name" value="PPIase_dom_sf"/>
</dbReference>
<feature type="region of interest" description="Disordered" evidence="11">
    <location>
        <begin position="352"/>
        <end position="406"/>
    </location>
</feature>
<dbReference type="EMBL" id="JACRYT010000018">
    <property type="protein sequence ID" value="MBC6680733.1"/>
    <property type="molecule type" value="Genomic_DNA"/>
</dbReference>
<keyword evidence="4" id="KW-0132">Cell division</keyword>
<proteinExistence type="inferred from homology"/>
<dbReference type="FunFam" id="3.10.50.40:FF:000001">
    <property type="entry name" value="Trigger factor"/>
    <property type="match status" value="1"/>
</dbReference>
<name>A0A923NKF1_9FIRM</name>
<evidence type="ECO:0000256" key="4">
    <source>
        <dbReference type="ARBA" id="ARBA00022618"/>
    </source>
</evidence>
<keyword evidence="6" id="KW-0143">Chaperone</keyword>
<dbReference type="InterPro" id="IPR027304">
    <property type="entry name" value="Trigger_fact/SurA_dom_sf"/>
</dbReference>
<evidence type="ECO:0000313" key="14">
    <source>
        <dbReference type="EMBL" id="MBC6680733.1"/>
    </source>
</evidence>
<comment type="caution">
    <text evidence="14">The sequence shown here is derived from an EMBL/GenBank/DDBJ whole genome shotgun (WGS) entry which is preliminary data.</text>
</comment>
<evidence type="ECO:0000256" key="11">
    <source>
        <dbReference type="SAM" id="MobiDB-lite"/>
    </source>
</evidence>
<sequence length="406" mass="45291">MKKRIIPFVLMMCLAVSLGLTGCGSDNPYSGYDLSEYVKTANYKGLEMEKIEVSVSDEEVSTQVEANVEDTKTTEEVKEGTVAKNDTVNIDYEGKIDGETFSGGSAEDTDLTIGSGQFIDGFEDGLIGKPVGSTQTLNLKFPDDYNSSEVAGKDVVFTVTINHIVKETIPEYNDAWVADNSDVETTAEYEQQVRDELYKEKEDQAKSDAISDLWSQVVESSEVIKYPEDEVNKYVEEIETQYQAMADNNGMELKDLWEQYGIESEEEYNTENKETAQAYVKEQMVMYDIAEKEDLSYTDEEEDELRTQLEDAGYQDDETFVETFGQDMDTYIELALTFNKVGEFIYDNAKVAGEETESTQETQSEQTTEATEATQAEPSPEEDMSQQDDAGADDATSNDQPGGADA</sequence>
<evidence type="ECO:0000256" key="8">
    <source>
        <dbReference type="ARBA" id="ARBA00023306"/>
    </source>
</evidence>
<evidence type="ECO:0000256" key="6">
    <source>
        <dbReference type="ARBA" id="ARBA00023186"/>
    </source>
</evidence>
<organism evidence="14 15">
    <name type="scientific">Zhenpiania hominis</name>
    <dbReference type="NCBI Taxonomy" id="2763644"/>
    <lineage>
        <taxon>Bacteria</taxon>
        <taxon>Bacillati</taxon>
        <taxon>Bacillota</taxon>
        <taxon>Clostridia</taxon>
        <taxon>Peptostreptococcales</taxon>
        <taxon>Anaerovoracaceae</taxon>
        <taxon>Zhenpiania</taxon>
    </lineage>
</organism>
<evidence type="ECO:0000256" key="12">
    <source>
        <dbReference type="SAM" id="SignalP"/>
    </source>
</evidence>
<evidence type="ECO:0000256" key="5">
    <source>
        <dbReference type="ARBA" id="ARBA00023110"/>
    </source>
</evidence>
<dbReference type="SUPFAM" id="SSF109998">
    <property type="entry name" value="Triger factor/SurA peptide-binding domain-like"/>
    <property type="match status" value="1"/>
</dbReference>
<dbReference type="Gene3D" id="3.10.50.40">
    <property type="match status" value="1"/>
</dbReference>
<dbReference type="InterPro" id="IPR001179">
    <property type="entry name" value="PPIase_FKBP_dom"/>
</dbReference>
<comment type="function">
    <text evidence="9">Involved in protein export. Acts as a chaperone by maintaining the newly synthesized protein in an open conformation. Functions as a peptidyl-prolyl cis-trans isomerase.</text>
</comment>
<dbReference type="GO" id="GO:0051301">
    <property type="term" value="P:cell division"/>
    <property type="evidence" value="ECO:0007669"/>
    <property type="project" value="UniProtKB-KW"/>
</dbReference>
<keyword evidence="12" id="KW-0732">Signal</keyword>
<keyword evidence="15" id="KW-1185">Reference proteome</keyword>
<protein>
    <recommendedName>
        <fullName evidence="10">peptidylprolyl isomerase</fullName>
        <ecNumber evidence="10">5.2.1.8</ecNumber>
    </recommendedName>
</protein>
<evidence type="ECO:0000256" key="9">
    <source>
        <dbReference type="ARBA" id="ARBA00024849"/>
    </source>
</evidence>
<dbReference type="NCBIfam" id="TIGR00115">
    <property type="entry name" value="tig"/>
    <property type="match status" value="1"/>
</dbReference>
<dbReference type="SUPFAM" id="SSF54534">
    <property type="entry name" value="FKBP-like"/>
    <property type="match status" value="1"/>
</dbReference>
<dbReference type="RefSeq" id="WP_187303831.1">
    <property type="nucleotide sequence ID" value="NZ_CBCTON010000007.1"/>
</dbReference>
<dbReference type="GO" id="GO:0005737">
    <property type="term" value="C:cytoplasm"/>
    <property type="evidence" value="ECO:0007669"/>
    <property type="project" value="UniProtKB-SubCell"/>
</dbReference>
<evidence type="ECO:0000259" key="13">
    <source>
        <dbReference type="PROSITE" id="PS50059"/>
    </source>
</evidence>
<accession>A0A923NKF1</accession>
<reference evidence="14" key="1">
    <citation type="submission" date="2020-08" db="EMBL/GenBank/DDBJ databases">
        <title>Genome public.</title>
        <authorList>
            <person name="Liu C."/>
            <person name="Sun Q."/>
        </authorList>
    </citation>
    <scope>NUCLEOTIDE SEQUENCE</scope>
    <source>
        <strain evidence="14">BX12</strain>
    </source>
</reference>
<evidence type="ECO:0000256" key="3">
    <source>
        <dbReference type="ARBA" id="ARBA00005464"/>
    </source>
</evidence>
<evidence type="ECO:0000256" key="7">
    <source>
        <dbReference type="ARBA" id="ARBA00023235"/>
    </source>
</evidence>
<dbReference type="Pfam" id="PF05698">
    <property type="entry name" value="Trigger_C"/>
    <property type="match status" value="1"/>
</dbReference>
<dbReference type="GO" id="GO:0006457">
    <property type="term" value="P:protein folding"/>
    <property type="evidence" value="ECO:0007669"/>
    <property type="project" value="InterPro"/>
</dbReference>
<dbReference type="Gene3D" id="1.10.3120.10">
    <property type="entry name" value="Trigger factor, C-terminal domain"/>
    <property type="match status" value="1"/>
</dbReference>
<dbReference type="Pfam" id="PF00254">
    <property type="entry name" value="FKBP_C"/>
    <property type="match status" value="1"/>
</dbReference>
<dbReference type="GO" id="GO:0003755">
    <property type="term" value="F:peptidyl-prolyl cis-trans isomerase activity"/>
    <property type="evidence" value="ECO:0007669"/>
    <property type="project" value="UniProtKB-KW"/>
</dbReference>
<feature type="compositionally biased region" description="Low complexity" evidence="11">
    <location>
        <begin position="359"/>
        <end position="378"/>
    </location>
</feature>
<keyword evidence="5 10" id="KW-0697">Rotamase</keyword>
<dbReference type="PROSITE" id="PS50059">
    <property type="entry name" value="FKBP_PPIASE"/>
    <property type="match status" value="1"/>
</dbReference>
<dbReference type="PIRSF" id="PIRSF003095">
    <property type="entry name" value="Trigger_factor"/>
    <property type="match status" value="1"/>
</dbReference>
<feature type="chain" id="PRO_5038745011" description="peptidylprolyl isomerase" evidence="12">
    <location>
        <begin position="23"/>
        <end position="406"/>
    </location>
</feature>
<feature type="compositionally biased region" description="Acidic residues" evidence="11">
    <location>
        <begin position="379"/>
        <end position="392"/>
    </location>
</feature>